<protein>
    <recommendedName>
        <fullName evidence="3">Fibronectin type-III domain-containing protein</fullName>
    </recommendedName>
</protein>
<dbReference type="InterPro" id="IPR015915">
    <property type="entry name" value="Kelch-typ_b-propeller"/>
</dbReference>
<proteinExistence type="predicted"/>
<dbReference type="OrthoDB" id="211220at2"/>
<organism evidence="1 2">
    <name type="scientific">Flagellimonas maritima</name>
    <dbReference type="NCBI Taxonomy" id="1383885"/>
    <lineage>
        <taxon>Bacteria</taxon>
        <taxon>Pseudomonadati</taxon>
        <taxon>Bacteroidota</taxon>
        <taxon>Flavobacteriia</taxon>
        <taxon>Flavobacteriales</taxon>
        <taxon>Flavobacteriaceae</taxon>
        <taxon>Flagellimonas</taxon>
    </lineage>
</organism>
<dbReference type="RefSeq" id="WP_112377846.1">
    <property type="nucleotide sequence ID" value="NZ_CP030104.1"/>
</dbReference>
<gene>
    <name evidence="1" type="ORF">HME9304_01367</name>
</gene>
<dbReference type="PROSITE" id="PS51257">
    <property type="entry name" value="PROKAR_LIPOPROTEIN"/>
    <property type="match status" value="1"/>
</dbReference>
<evidence type="ECO:0008006" key="3">
    <source>
        <dbReference type="Google" id="ProtNLM"/>
    </source>
</evidence>
<dbReference type="InterPro" id="IPR013783">
    <property type="entry name" value="Ig-like_fold"/>
</dbReference>
<dbReference type="SUPFAM" id="SSF117281">
    <property type="entry name" value="Kelch motif"/>
    <property type="match status" value="1"/>
</dbReference>
<sequence length="428" mass="47396">MKSFIKPTTLFFIFFFISCSSDDDGSGGEEIMDTVDVLVTVSPSDNERPVSKTPELNWETYSGGASTTYSLFLGTSENTLNEIVSGLSMVEFRIDDMNSLELGTTYYWKVEAYDNGELVAESETQTFITERISPTLITETAAYGSRKATGVVVFDDKIWVIGGIDEFDNSLDDIWSSADGENWVLEGNLPFGNIFGHELIAFNGKLWIYGGIFDGFQSRKIFSSVDGINWVEETETTPFIQYQNSKFIVLENEIFRIAGYSGEIDDLSVERNVYSSIDGLNWDLVSENHGFETKYGFQVETLNGRIFGMEPNPDTDINSISTRTTTDGANWSDAVVSNIRERGANSVRTVVIDDAIVLMSIPVGGPSNSSTFYESSTGENWELTTTIGSVPIRAIDCSLVNLNGELFSIGGTIRNNFSQTNNTVWKLN</sequence>
<keyword evidence="2" id="KW-1185">Reference proteome</keyword>
<reference evidence="1 2" key="1">
    <citation type="submission" date="2018-06" db="EMBL/GenBank/DDBJ databases">
        <title>Spongiibacterium sp. HME9304 Genome sequencing and assembly.</title>
        <authorList>
            <person name="Kang H."/>
            <person name="Kim H."/>
            <person name="Joh K."/>
        </authorList>
    </citation>
    <scope>NUCLEOTIDE SEQUENCE [LARGE SCALE GENOMIC DNA]</scope>
    <source>
        <strain evidence="1 2">HME9304</strain>
    </source>
</reference>
<accession>A0A2Z4LSW7</accession>
<dbReference type="AlphaFoldDB" id="A0A2Z4LSW7"/>
<evidence type="ECO:0000313" key="2">
    <source>
        <dbReference type="Proteomes" id="UP000248536"/>
    </source>
</evidence>
<dbReference type="EMBL" id="CP030104">
    <property type="protein sequence ID" value="AWX44367.1"/>
    <property type="molecule type" value="Genomic_DNA"/>
</dbReference>
<dbReference type="KEGG" id="spon:HME9304_01367"/>
<evidence type="ECO:0000313" key="1">
    <source>
        <dbReference type="EMBL" id="AWX44367.1"/>
    </source>
</evidence>
<name>A0A2Z4LSW7_9FLAO</name>
<dbReference type="Proteomes" id="UP000248536">
    <property type="component" value="Chromosome"/>
</dbReference>
<dbReference type="Pfam" id="PF01344">
    <property type="entry name" value="Kelch_1"/>
    <property type="match status" value="1"/>
</dbReference>
<dbReference type="InterPro" id="IPR006652">
    <property type="entry name" value="Kelch_1"/>
</dbReference>
<dbReference type="Gene3D" id="2.60.40.10">
    <property type="entry name" value="Immunoglobulins"/>
    <property type="match status" value="1"/>
</dbReference>